<accession>K2NWT5</accession>
<evidence type="ECO:0000313" key="2">
    <source>
        <dbReference type="EMBL" id="EKF39506.1"/>
    </source>
</evidence>
<feature type="region of interest" description="Disordered" evidence="1">
    <location>
        <begin position="1097"/>
        <end position="1121"/>
    </location>
</feature>
<organism evidence="2 3">
    <name type="scientific">Trypanosoma cruzi marinkellei</name>
    <dbReference type="NCBI Taxonomy" id="85056"/>
    <lineage>
        <taxon>Eukaryota</taxon>
        <taxon>Discoba</taxon>
        <taxon>Euglenozoa</taxon>
        <taxon>Kinetoplastea</taxon>
        <taxon>Metakinetoplastina</taxon>
        <taxon>Trypanosomatida</taxon>
        <taxon>Trypanosomatidae</taxon>
        <taxon>Trypanosoma</taxon>
        <taxon>Schizotrypanum</taxon>
    </lineage>
</organism>
<evidence type="ECO:0000256" key="1">
    <source>
        <dbReference type="SAM" id="MobiDB-lite"/>
    </source>
</evidence>
<sequence>MLTTRELVPSSVAHIVCPLLLEDGTTVFLTAMGSLLKVQQPVWKTDRDGNESCVFVPTRDELHVGTVAVALVACAHQCFAVLTQDCDILVGRYQANLPTPPDSWLCSDVLHHSNAWIVLYRGKFSASQAGGSSMPDARPLFATGLNGTTVQCSILRGVMHTIIIGIPTNAPDTFFREKWLLSIPQSVGPFSYGVAPFRRDVIEQSDEELLMHCTVAELAERKRLQRPPPVAQSYGFPPVSVTLLYRKSDDRILSMGPMPAKPPQGPESFVFVFANRSSLSVLGVFSSSSRGKLLKNLTVSGAPYFALTLPDRILVLSLLGCVHVLSILAIDTTTQGAMLTMVSGHRTVRIARSMQHPFAAVLLQRCGAWDVLWLLLENGLLTEVSLEILQSCNGNRDMYDAPNIQSGDCEDGDWPIACIRGLPHGFRAASILPFHRGHSPKFQPHPVTQRYVLLGDGISDTYIVDLVERCAVGGLLSHGAMTSACSGPDMDIVVTYSKGMLQRLSPGVISSLQIHAAFAGVHQMYALPHMNVSRSLDLTPYFLVTTATRTALLRGAAGCMEELQETEEFVLDEPTLAAYSAPPDDEKAEVSSPPALSFAQCTPTCLNLAGTRNSLREIVPRMDRASHACFAGGEFLAVADSQQVSILLIRDRKTPHVILQERVSGDVSHLVAWRLPESSKWAVASCLWSQEIVVWLLGEGDTRRHVLPVDAVVLSGFPVMDGGVGLNFINRTVAVLRYATAEGLPSLTAMEDVDGGTFRAEMCLPVTAVCGLVARPHFNLVAVNAHVVELLLLGPAAVVEEQLRVALFPLPLDCRDGVNDKSSGNDEGNSADGACVRPRPLRCGFVLYFFAASCYILVLSDGMRIAMWSFPDLVPPDATKENRFRRSGALQRGPVKYQESHALQLPFITAYDHRLTKAIYMPLSNTIVALTDRGEDISLVSAVDAEAFRVVDGLPMASKEIPMCIESLSGPLADVVVIGTAVQSAGVATDPTSGRLLLVHVKPLRISSVACITTGGAIDISVQGCGGDHLIAVASMDRVLVYRLTGLTLSLVCSAEMKSACTTVALCCPFLSCGLYTWGTQYMQLLPRSRVGGDAEEWESVSIDQEDDRRGNSQSFSTSNTWGSRMSALKQTDIVSWTRLCGVGFTLKTCALEPTAFAGVHSQAVYGDELVRVDSERNVMTVSFWEPPGPVADEAPDTRVVGLDGSYSSMVTRCLRLPSRPLRVQPSTQWRLPWRYRKTPFVTWCDRLTALWPVGPTLLFPCADGSLHCAGEIPSAFASPLLRLEQRVTELYDTTLSLSRQGDGDCSAGLRRTYHSLSFEAEGAVQSATRVLRKQCVLCGDAIEEFFLLTRLTEMPDPLLSAEEREWVTRKKELMDAHVKHVWDEYAGELQEVDLCDILHLW</sequence>
<dbReference type="EMBL" id="AHKC01001053">
    <property type="protein sequence ID" value="EKF39506.1"/>
    <property type="molecule type" value="Genomic_DNA"/>
</dbReference>
<gene>
    <name evidence="2" type="ORF">MOQ_000268</name>
</gene>
<dbReference type="InterPro" id="IPR015943">
    <property type="entry name" value="WD40/YVTN_repeat-like_dom_sf"/>
</dbReference>
<feature type="compositionally biased region" description="Polar residues" evidence="1">
    <location>
        <begin position="1112"/>
        <end position="1121"/>
    </location>
</feature>
<dbReference type="OrthoDB" id="240979at2759"/>
<proteinExistence type="predicted"/>
<keyword evidence="3" id="KW-1185">Reference proteome</keyword>
<protein>
    <submittedName>
        <fullName evidence="2">Uncharacterized protein</fullName>
    </submittedName>
</protein>
<dbReference type="Proteomes" id="UP000007350">
    <property type="component" value="Unassembled WGS sequence"/>
</dbReference>
<dbReference type="Gene3D" id="2.130.10.10">
    <property type="entry name" value="YVTN repeat-like/Quinoprotein amine dehydrogenase"/>
    <property type="match status" value="2"/>
</dbReference>
<comment type="caution">
    <text evidence="2">The sequence shown here is derived from an EMBL/GenBank/DDBJ whole genome shotgun (WGS) entry which is preliminary data.</text>
</comment>
<evidence type="ECO:0000313" key="3">
    <source>
        <dbReference type="Proteomes" id="UP000007350"/>
    </source>
</evidence>
<name>K2NWT5_TRYCR</name>
<reference evidence="2 3" key="1">
    <citation type="journal article" date="2012" name="BMC Genomics">
        <title>Comparative genomic analysis of human infective Trypanosoma cruzi lineages with the bat-restricted subspecies T. cruzi marinkellei.</title>
        <authorList>
            <person name="Franzen O."/>
            <person name="Talavera-Lopez C."/>
            <person name="Ochaya S."/>
            <person name="Butler C.E."/>
            <person name="Messenger L.A."/>
            <person name="Lewis M.D."/>
            <person name="Llewellyn M.S."/>
            <person name="Marinkelle C.J."/>
            <person name="Tyler K.M."/>
            <person name="Miles M.A."/>
            <person name="Andersson B."/>
        </authorList>
    </citation>
    <scope>NUCLEOTIDE SEQUENCE [LARGE SCALE GENOMIC DNA]</scope>
    <source>
        <strain evidence="2 3">B7</strain>
    </source>
</reference>